<dbReference type="InterPro" id="IPR051531">
    <property type="entry name" value="N-acetyltransferase"/>
</dbReference>
<organism evidence="2 3">
    <name type="scientific">Lentilactobacillus raoultii</name>
    <dbReference type="NCBI Taxonomy" id="1987503"/>
    <lineage>
        <taxon>Bacteria</taxon>
        <taxon>Bacillati</taxon>
        <taxon>Bacillota</taxon>
        <taxon>Bacilli</taxon>
        <taxon>Lactobacillales</taxon>
        <taxon>Lactobacillaceae</taxon>
        <taxon>Lentilactobacillus</taxon>
    </lineage>
</organism>
<sequence length="172" mass="18973">MAIYTKRLMIRALSVADDYAAYAALTALPEVSAGAGFDLISNPRMMPSALKRQLRSPGSYGLFKDDELIGAILLFERIGQSGQASEQHAEISYFLAPSAWHCGYMVEALMALIEELQQRQVIKTIVAEAFSDNQASINLLKRLGFSFVTELRDPIIGRQKVVYELVLSPICG</sequence>
<accession>A0ABW3PE92</accession>
<dbReference type="SUPFAM" id="SSF55729">
    <property type="entry name" value="Acyl-CoA N-acyltransferases (Nat)"/>
    <property type="match status" value="1"/>
</dbReference>
<dbReference type="EC" id="2.3.-.-" evidence="2"/>
<gene>
    <name evidence="2" type="ORF">ACFQ22_03450</name>
</gene>
<dbReference type="InterPro" id="IPR000182">
    <property type="entry name" value="GNAT_dom"/>
</dbReference>
<evidence type="ECO:0000259" key="1">
    <source>
        <dbReference type="PROSITE" id="PS51186"/>
    </source>
</evidence>
<dbReference type="RefSeq" id="WP_121978827.1">
    <property type="nucleotide sequence ID" value="NZ_JBHTLH010000008.1"/>
</dbReference>
<comment type="caution">
    <text evidence="2">The sequence shown here is derived from an EMBL/GenBank/DDBJ whole genome shotgun (WGS) entry which is preliminary data.</text>
</comment>
<dbReference type="Proteomes" id="UP001597156">
    <property type="component" value="Unassembled WGS sequence"/>
</dbReference>
<keyword evidence="2" id="KW-0012">Acyltransferase</keyword>
<dbReference type="Gene3D" id="3.40.630.30">
    <property type="match status" value="1"/>
</dbReference>
<dbReference type="GO" id="GO:0016746">
    <property type="term" value="F:acyltransferase activity"/>
    <property type="evidence" value="ECO:0007669"/>
    <property type="project" value="UniProtKB-KW"/>
</dbReference>
<name>A0ABW3PE92_9LACO</name>
<dbReference type="PANTHER" id="PTHR43792">
    <property type="entry name" value="GNAT FAMILY, PUTATIVE (AFU_ORTHOLOGUE AFUA_3G00765)-RELATED-RELATED"/>
    <property type="match status" value="1"/>
</dbReference>
<reference evidence="3" key="1">
    <citation type="journal article" date="2019" name="Int. J. Syst. Evol. Microbiol.">
        <title>The Global Catalogue of Microorganisms (GCM) 10K type strain sequencing project: providing services to taxonomists for standard genome sequencing and annotation.</title>
        <authorList>
            <consortium name="The Broad Institute Genomics Platform"/>
            <consortium name="The Broad Institute Genome Sequencing Center for Infectious Disease"/>
            <person name="Wu L."/>
            <person name="Ma J."/>
        </authorList>
    </citation>
    <scope>NUCLEOTIDE SEQUENCE [LARGE SCALE GENOMIC DNA]</scope>
    <source>
        <strain evidence="3">CCUG 71848</strain>
    </source>
</reference>
<dbReference type="EMBL" id="JBHTLH010000008">
    <property type="protein sequence ID" value="MFD1124413.1"/>
    <property type="molecule type" value="Genomic_DNA"/>
</dbReference>
<proteinExistence type="predicted"/>
<feature type="domain" description="N-acetyltransferase" evidence="1">
    <location>
        <begin position="8"/>
        <end position="168"/>
    </location>
</feature>
<evidence type="ECO:0000313" key="3">
    <source>
        <dbReference type="Proteomes" id="UP001597156"/>
    </source>
</evidence>
<dbReference type="PROSITE" id="PS51186">
    <property type="entry name" value="GNAT"/>
    <property type="match status" value="1"/>
</dbReference>
<keyword evidence="2" id="KW-0808">Transferase</keyword>
<dbReference type="InterPro" id="IPR016181">
    <property type="entry name" value="Acyl_CoA_acyltransferase"/>
</dbReference>
<evidence type="ECO:0000313" key="2">
    <source>
        <dbReference type="EMBL" id="MFD1124413.1"/>
    </source>
</evidence>
<keyword evidence="3" id="KW-1185">Reference proteome</keyword>
<protein>
    <submittedName>
        <fullName evidence="2">GNAT family N-acetyltransferase</fullName>
        <ecNumber evidence="2">2.3.-.-</ecNumber>
    </submittedName>
</protein>
<dbReference type="Pfam" id="PF13302">
    <property type="entry name" value="Acetyltransf_3"/>
    <property type="match status" value="1"/>
</dbReference>